<feature type="domain" description="MobA-like NTP transferase" evidence="9">
    <location>
        <begin position="12"/>
        <end position="165"/>
    </location>
</feature>
<dbReference type="EMBL" id="JAVRHY010000003">
    <property type="protein sequence ID" value="MDT0617720.1"/>
    <property type="molecule type" value="Genomic_DNA"/>
</dbReference>
<evidence type="ECO:0000313" key="10">
    <source>
        <dbReference type="EMBL" id="MDT0617720.1"/>
    </source>
</evidence>
<evidence type="ECO:0000256" key="3">
    <source>
        <dbReference type="ARBA" id="ARBA00022723"/>
    </source>
</evidence>
<evidence type="ECO:0000256" key="8">
    <source>
        <dbReference type="HAMAP-Rule" id="MF_00316"/>
    </source>
</evidence>
<reference evidence="10 11" key="1">
    <citation type="submission" date="2023-09" db="EMBL/GenBank/DDBJ databases">
        <authorList>
            <person name="Rey-Velasco X."/>
        </authorList>
    </citation>
    <scope>NUCLEOTIDE SEQUENCE [LARGE SCALE GENOMIC DNA]</scope>
    <source>
        <strain evidence="10 11">P385</strain>
    </source>
</reference>
<keyword evidence="1 8" id="KW-0963">Cytoplasm</keyword>
<keyword evidence="5 8" id="KW-0460">Magnesium</keyword>
<dbReference type="Gene3D" id="3.90.550.10">
    <property type="entry name" value="Spore Coat Polysaccharide Biosynthesis Protein SpsA, Chain A"/>
    <property type="match status" value="1"/>
</dbReference>
<sequence>MSAPSAADAITGLVLAGGAGRRMGGRDKGLIELSGRPLTAWALDGLRPQVEALLISANRELDAYRAWGVPVVTDAEPDFPGPLAGVLAGLRIAHTGWLLSLPCDAPAVPADLARRLQAAVIADDAELAVARSAGRLHPLHALWSTALAADLAAGLAAGQRKVTDWQNTRRQVIVDFDQQPEAFENVNTPEQLAAYAARRDAAHGP</sequence>
<proteinExistence type="inferred from homology"/>
<evidence type="ECO:0000256" key="5">
    <source>
        <dbReference type="ARBA" id="ARBA00022842"/>
    </source>
</evidence>
<feature type="binding site" evidence="8">
    <location>
        <position position="104"/>
    </location>
    <ligand>
        <name>Mg(2+)</name>
        <dbReference type="ChEBI" id="CHEBI:18420"/>
    </ligand>
</feature>
<gene>
    <name evidence="8 10" type="primary">mobA</name>
    <name evidence="10" type="ORF">RM531_04475</name>
</gene>
<comment type="domain">
    <text evidence="8">The N-terminal domain determines nucleotide recognition and specific binding, while the C-terminal domain determines the specific binding to the target protein.</text>
</comment>
<organism evidence="10 11">
    <name type="scientific">Spectribacter acetivorans</name>
    <dbReference type="NCBI Taxonomy" id="3075603"/>
    <lineage>
        <taxon>Bacteria</taxon>
        <taxon>Pseudomonadati</taxon>
        <taxon>Pseudomonadota</taxon>
        <taxon>Gammaproteobacteria</taxon>
        <taxon>Salinisphaerales</taxon>
        <taxon>Salinisphaeraceae</taxon>
        <taxon>Spectribacter</taxon>
    </lineage>
</organism>
<evidence type="ECO:0000256" key="6">
    <source>
        <dbReference type="ARBA" id="ARBA00023134"/>
    </source>
</evidence>
<accession>A0ABU3B6N1</accession>
<dbReference type="SUPFAM" id="SSF53448">
    <property type="entry name" value="Nucleotide-diphospho-sugar transferases"/>
    <property type="match status" value="1"/>
</dbReference>
<dbReference type="PANTHER" id="PTHR19136">
    <property type="entry name" value="MOLYBDENUM COFACTOR GUANYLYLTRANSFERASE"/>
    <property type="match status" value="1"/>
</dbReference>
<comment type="subunit">
    <text evidence="8">Monomer.</text>
</comment>
<evidence type="ECO:0000256" key="7">
    <source>
        <dbReference type="ARBA" id="ARBA00023150"/>
    </source>
</evidence>
<dbReference type="HAMAP" id="MF_00316">
    <property type="entry name" value="MobA"/>
    <property type="match status" value="1"/>
</dbReference>
<keyword evidence="7 8" id="KW-0501">Molybdenum cofactor biosynthesis</keyword>
<feature type="binding site" evidence="8">
    <location>
        <begin position="15"/>
        <end position="17"/>
    </location>
    <ligand>
        <name>GTP</name>
        <dbReference type="ChEBI" id="CHEBI:37565"/>
    </ligand>
</feature>
<dbReference type="InterPro" id="IPR025877">
    <property type="entry name" value="MobA-like_NTP_Trfase"/>
</dbReference>
<feature type="binding site" evidence="8">
    <location>
        <position position="28"/>
    </location>
    <ligand>
        <name>GTP</name>
        <dbReference type="ChEBI" id="CHEBI:37565"/>
    </ligand>
</feature>
<comment type="catalytic activity">
    <reaction evidence="8">
        <text>Mo-molybdopterin + GTP + H(+) = Mo-molybdopterin guanine dinucleotide + diphosphate</text>
        <dbReference type="Rhea" id="RHEA:34243"/>
        <dbReference type="ChEBI" id="CHEBI:15378"/>
        <dbReference type="ChEBI" id="CHEBI:33019"/>
        <dbReference type="ChEBI" id="CHEBI:37565"/>
        <dbReference type="ChEBI" id="CHEBI:71302"/>
        <dbReference type="ChEBI" id="CHEBI:71310"/>
        <dbReference type="EC" id="2.7.7.77"/>
    </reaction>
</comment>
<feature type="binding site" evidence="8">
    <location>
        <position position="104"/>
    </location>
    <ligand>
        <name>GTP</name>
        <dbReference type="ChEBI" id="CHEBI:37565"/>
    </ligand>
</feature>
<comment type="cofactor">
    <cofactor evidence="8">
        <name>Mg(2+)</name>
        <dbReference type="ChEBI" id="CHEBI:18420"/>
    </cofactor>
</comment>
<dbReference type="InterPro" id="IPR029044">
    <property type="entry name" value="Nucleotide-diphossugar_trans"/>
</dbReference>
<comment type="subcellular location">
    <subcellularLocation>
        <location evidence="8">Cytoplasm</location>
    </subcellularLocation>
</comment>
<comment type="caution">
    <text evidence="8">Lacks conserved residue(s) required for the propagation of feature annotation.</text>
</comment>
<dbReference type="PANTHER" id="PTHR19136:SF81">
    <property type="entry name" value="MOLYBDENUM COFACTOR GUANYLYLTRANSFERASE"/>
    <property type="match status" value="1"/>
</dbReference>
<dbReference type="InterPro" id="IPR013482">
    <property type="entry name" value="Molybde_CF_guanTrfase"/>
</dbReference>
<protein>
    <recommendedName>
        <fullName evidence="8">Molybdenum cofactor guanylyltransferase</fullName>
        <shortName evidence="8">MoCo guanylyltransferase</shortName>
        <ecNumber evidence="8">2.7.7.77</ecNumber>
    </recommendedName>
    <alternativeName>
        <fullName evidence="8">GTP:molybdopterin guanylyltransferase</fullName>
    </alternativeName>
    <alternativeName>
        <fullName evidence="8">Mo-MPT guanylyltransferase</fullName>
    </alternativeName>
    <alternativeName>
        <fullName evidence="8">Molybdopterin guanylyltransferase</fullName>
    </alternativeName>
    <alternativeName>
        <fullName evidence="8">Molybdopterin-guanine dinucleotide synthase</fullName>
        <shortName evidence="8">MGD synthase</shortName>
    </alternativeName>
</protein>
<dbReference type="Proteomes" id="UP001259982">
    <property type="component" value="Unassembled WGS sequence"/>
</dbReference>
<comment type="similarity">
    <text evidence="8">Belongs to the MobA family.</text>
</comment>
<dbReference type="GO" id="GO:0061603">
    <property type="term" value="F:molybdenum cofactor guanylyltransferase activity"/>
    <property type="evidence" value="ECO:0007669"/>
    <property type="project" value="UniProtKB-EC"/>
</dbReference>
<dbReference type="EC" id="2.7.7.77" evidence="8"/>
<keyword evidence="3 8" id="KW-0479">Metal-binding</keyword>
<keyword evidence="11" id="KW-1185">Reference proteome</keyword>
<evidence type="ECO:0000313" key="11">
    <source>
        <dbReference type="Proteomes" id="UP001259982"/>
    </source>
</evidence>
<evidence type="ECO:0000256" key="1">
    <source>
        <dbReference type="ARBA" id="ARBA00022490"/>
    </source>
</evidence>
<dbReference type="Pfam" id="PF12804">
    <property type="entry name" value="NTP_transf_3"/>
    <property type="match status" value="1"/>
</dbReference>
<comment type="caution">
    <text evidence="10">The sequence shown here is derived from an EMBL/GenBank/DDBJ whole genome shotgun (WGS) entry which is preliminary data.</text>
</comment>
<keyword evidence="10" id="KW-0548">Nucleotidyltransferase</keyword>
<name>A0ABU3B6N1_9GAMM</name>
<evidence type="ECO:0000256" key="4">
    <source>
        <dbReference type="ARBA" id="ARBA00022741"/>
    </source>
</evidence>
<dbReference type="RefSeq" id="WP_311657603.1">
    <property type="nucleotide sequence ID" value="NZ_JAVRHY010000003.1"/>
</dbReference>
<comment type="function">
    <text evidence="8">Transfers a GMP moiety from GTP to Mo-molybdopterin (Mo-MPT) cofactor (Moco or molybdenum cofactor) to form Mo-molybdopterin guanine dinucleotide (Mo-MGD) cofactor.</text>
</comment>
<evidence type="ECO:0000256" key="2">
    <source>
        <dbReference type="ARBA" id="ARBA00022679"/>
    </source>
</evidence>
<dbReference type="NCBIfam" id="TIGR02665">
    <property type="entry name" value="molyb_mobA"/>
    <property type="match status" value="1"/>
</dbReference>
<evidence type="ECO:0000259" key="9">
    <source>
        <dbReference type="Pfam" id="PF12804"/>
    </source>
</evidence>
<keyword evidence="6 8" id="KW-0342">GTP-binding</keyword>
<keyword evidence="4 8" id="KW-0547">Nucleotide-binding</keyword>
<keyword evidence="2 8" id="KW-0808">Transferase</keyword>
<dbReference type="CDD" id="cd02503">
    <property type="entry name" value="MobA"/>
    <property type="match status" value="1"/>
</dbReference>
<feature type="binding site" evidence="8">
    <location>
        <position position="74"/>
    </location>
    <ligand>
        <name>GTP</name>
        <dbReference type="ChEBI" id="CHEBI:37565"/>
    </ligand>
</feature>